<dbReference type="InterPro" id="IPR003819">
    <property type="entry name" value="TauD/TfdA-like"/>
</dbReference>
<dbReference type="GO" id="GO:0005737">
    <property type="term" value="C:cytoplasm"/>
    <property type="evidence" value="ECO:0007669"/>
    <property type="project" value="TreeGrafter"/>
</dbReference>
<comment type="similarity">
    <text evidence="1">Belongs to the TfdA dioxygenase family.</text>
</comment>
<keyword evidence="2" id="KW-0479">Metal-binding</keyword>
<organism evidence="7 8">
    <name type="scientific">Caballeronia cordobensis</name>
    <name type="common">Burkholderia cordobensis</name>
    <dbReference type="NCBI Taxonomy" id="1353886"/>
    <lineage>
        <taxon>Bacteria</taxon>
        <taxon>Pseudomonadati</taxon>
        <taxon>Pseudomonadota</taxon>
        <taxon>Betaproteobacteria</taxon>
        <taxon>Burkholderiales</taxon>
        <taxon>Burkholderiaceae</taxon>
        <taxon>Caballeronia</taxon>
    </lineage>
</organism>
<keyword evidence="4" id="KW-0560">Oxidoreductase</keyword>
<dbReference type="GO" id="GO:0016706">
    <property type="term" value="F:2-oxoglutarate-dependent dioxygenase activity"/>
    <property type="evidence" value="ECO:0007669"/>
    <property type="project" value="TreeGrafter"/>
</dbReference>
<keyword evidence="5" id="KW-0408">Iron</keyword>
<evidence type="ECO:0000256" key="4">
    <source>
        <dbReference type="ARBA" id="ARBA00023002"/>
    </source>
</evidence>
<reference evidence="8" key="1">
    <citation type="submission" date="2016-01" db="EMBL/GenBank/DDBJ databases">
        <authorList>
            <person name="Peeters C."/>
        </authorList>
    </citation>
    <scope>NUCLEOTIDE SEQUENCE [LARGE SCALE GENOMIC DNA]</scope>
</reference>
<dbReference type="Pfam" id="PF02668">
    <property type="entry name" value="TauD"/>
    <property type="match status" value="1"/>
</dbReference>
<name>A0A158GDB6_CABCO</name>
<accession>A0A158GDB6</accession>
<protein>
    <submittedName>
        <fullName evidence="7">Taurine dioxygenase</fullName>
    </submittedName>
</protein>
<evidence type="ECO:0000259" key="6">
    <source>
        <dbReference type="Pfam" id="PF02668"/>
    </source>
</evidence>
<dbReference type="PANTHER" id="PTHR30468">
    <property type="entry name" value="ALPHA-KETOGLUTARATE-DEPENDENT SULFONATE DIOXYGENASE"/>
    <property type="match status" value="1"/>
</dbReference>
<gene>
    <name evidence="7" type="ORF">AWB70_01832</name>
</gene>
<dbReference type="InterPro" id="IPR051323">
    <property type="entry name" value="AtsK-like"/>
</dbReference>
<evidence type="ECO:0000313" key="7">
    <source>
        <dbReference type="EMBL" id="SAL30036.1"/>
    </source>
</evidence>
<dbReference type="SUPFAM" id="SSF51197">
    <property type="entry name" value="Clavaminate synthase-like"/>
    <property type="match status" value="1"/>
</dbReference>
<dbReference type="InterPro" id="IPR042098">
    <property type="entry name" value="TauD-like_sf"/>
</dbReference>
<feature type="domain" description="TauD/TfdA-like" evidence="6">
    <location>
        <begin position="25"/>
        <end position="308"/>
    </location>
</feature>
<evidence type="ECO:0000313" key="8">
    <source>
        <dbReference type="Proteomes" id="UP000054740"/>
    </source>
</evidence>
<dbReference type="EMBL" id="FCNY02000004">
    <property type="protein sequence ID" value="SAL30036.1"/>
    <property type="molecule type" value="Genomic_DNA"/>
</dbReference>
<evidence type="ECO:0000256" key="2">
    <source>
        <dbReference type="ARBA" id="ARBA00022723"/>
    </source>
</evidence>
<evidence type="ECO:0000256" key="5">
    <source>
        <dbReference type="ARBA" id="ARBA00023004"/>
    </source>
</evidence>
<dbReference type="Proteomes" id="UP000054740">
    <property type="component" value="Unassembled WGS sequence"/>
</dbReference>
<dbReference type="RefSeq" id="WP_053571985.1">
    <property type="nucleotide sequence ID" value="NZ_FCNY02000004.1"/>
</dbReference>
<keyword evidence="8" id="KW-1185">Reference proteome</keyword>
<keyword evidence="3 7" id="KW-0223">Dioxygenase</keyword>
<evidence type="ECO:0000256" key="1">
    <source>
        <dbReference type="ARBA" id="ARBA00005896"/>
    </source>
</evidence>
<proteinExistence type="inferred from homology"/>
<dbReference type="PANTHER" id="PTHR30468:SF1">
    <property type="entry name" value="ALPHA-KETOGLUTARATE-DEPENDENT SULFONATE DIOXYGENASE"/>
    <property type="match status" value="1"/>
</dbReference>
<sequence>MSTVLENREAQANKQAEGHQDLRVRRYKPLVGAVIENVDLAAPLSEDNRRTLRQALVDHGVIFFREQTLTSEQHVALARIFGNPIRKNVYLPAVAGFPEIEVIAHGGDTTRSGGTDNWHVDVSWQHQPPKATVLHAQDIPEGGGGDTIWASSAAVYDLLDADLARYFDKLTAVNTFIASPKKGALADLLSGYEIPEGTEETSVEAGLARFHDAARKYPPIEVPVIKTHPENGRKLVFVNEGHTSHILGVSKTQSQSLLNYLYDLIKTPEVQARFEWKQGDVAIWDNRQVQHYAARDYGAAKRRIHRITLEHDGVF</sequence>
<evidence type="ECO:0000256" key="3">
    <source>
        <dbReference type="ARBA" id="ARBA00022964"/>
    </source>
</evidence>
<dbReference type="Gene3D" id="3.60.130.10">
    <property type="entry name" value="Clavaminate synthase-like"/>
    <property type="match status" value="1"/>
</dbReference>
<dbReference type="AlphaFoldDB" id="A0A158GDB6"/>
<dbReference type="GO" id="GO:0046872">
    <property type="term" value="F:metal ion binding"/>
    <property type="evidence" value="ECO:0007669"/>
    <property type="project" value="UniProtKB-KW"/>
</dbReference>